<dbReference type="OrthoDB" id="333278at2"/>
<evidence type="ECO:0000313" key="2">
    <source>
        <dbReference type="EMBL" id="TQE94423.1"/>
    </source>
</evidence>
<dbReference type="EMBL" id="VIGC01000024">
    <property type="protein sequence ID" value="TQE94423.1"/>
    <property type="molecule type" value="Genomic_DNA"/>
</dbReference>
<dbReference type="Gene3D" id="3.60.15.10">
    <property type="entry name" value="Ribonuclease Z/Hydroxyacylglutathione hydrolase-like"/>
    <property type="match status" value="1"/>
</dbReference>
<dbReference type="InterPro" id="IPR050855">
    <property type="entry name" value="NDM-1-like"/>
</dbReference>
<dbReference type="Proteomes" id="UP000317371">
    <property type="component" value="Unassembled WGS sequence"/>
</dbReference>
<keyword evidence="3" id="KW-1185">Reference proteome</keyword>
<dbReference type="InParanoid" id="A0A540VE72"/>
<dbReference type="SUPFAM" id="SSF56281">
    <property type="entry name" value="Metallo-hydrolase/oxidoreductase"/>
    <property type="match status" value="1"/>
</dbReference>
<dbReference type="SMART" id="SM00849">
    <property type="entry name" value="Lactamase_B"/>
    <property type="match status" value="1"/>
</dbReference>
<reference evidence="2 3" key="1">
    <citation type="submission" date="2019-06" db="EMBL/GenBank/DDBJ databases">
        <title>Genome sequence of Litorilinea aerophila BAA-2444.</title>
        <authorList>
            <person name="Maclea K.S."/>
            <person name="Maurais E.G."/>
            <person name="Iannazzi L.C."/>
        </authorList>
    </citation>
    <scope>NUCLEOTIDE SEQUENCE [LARGE SCALE GENOMIC DNA]</scope>
    <source>
        <strain evidence="2 3">ATCC BAA-2444</strain>
    </source>
</reference>
<evidence type="ECO:0000313" key="3">
    <source>
        <dbReference type="Proteomes" id="UP000317371"/>
    </source>
</evidence>
<feature type="domain" description="Metallo-beta-lactamase" evidence="1">
    <location>
        <begin position="24"/>
        <end position="217"/>
    </location>
</feature>
<dbReference type="RefSeq" id="WP_141611341.1">
    <property type="nucleotide sequence ID" value="NZ_VIGC02000024.1"/>
</dbReference>
<dbReference type="GO" id="GO:0016787">
    <property type="term" value="F:hydrolase activity"/>
    <property type="evidence" value="ECO:0007669"/>
    <property type="project" value="UniProtKB-KW"/>
</dbReference>
<organism evidence="2 3">
    <name type="scientific">Litorilinea aerophila</name>
    <dbReference type="NCBI Taxonomy" id="1204385"/>
    <lineage>
        <taxon>Bacteria</taxon>
        <taxon>Bacillati</taxon>
        <taxon>Chloroflexota</taxon>
        <taxon>Caldilineae</taxon>
        <taxon>Caldilineales</taxon>
        <taxon>Caldilineaceae</taxon>
        <taxon>Litorilinea</taxon>
    </lineage>
</organism>
<keyword evidence="2" id="KW-0378">Hydrolase</keyword>
<dbReference type="AlphaFoldDB" id="A0A540VE72"/>
<dbReference type="Pfam" id="PF00753">
    <property type="entry name" value="Lactamase_B"/>
    <property type="match status" value="1"/>
</dbReference>
<gene>
    <name evidence="2" type="ORF">FKZ61_16965</name>
</gene>
<evidence type="ECO:0000259" key="1">
    <source>
        <dbReference type="SMART" id="SM00849"/>
    </source>
</evidence>
<name>A0A540VE72_9CHLR</name>
<dbReference type="PANTHER" id="PTHR42951:SF4">
    <property type="entry name" value="ACYL-COENZYME A THIOESTERASE MBLAC2"/>
    <property type="match status" value="1"/>
</dbReference>
<accession>A0A540VE72</accession>
<dbReference type="InterPro" id="IPR001279">
    <property type="entry name" value="Metallo-B-lactamas"/>
</dbReference>
<dbReference type="PANTHER" id="PTHR42951">
    <property type="entry name" value="METALLO-BETA-LACTAMASE DOMAIN-CONTAINING"/>
    <property type="match status" value="1"/>
</dbReference>
<dbReference type="InterPro" id="IPR036866">
    <property type="entry name" value="RibonucZ/Hydroxyglut_hydro"/>
</dbReference>
<sequence>MRIAPHVHLVASGQMGFDLTDRFDCNVYLLAAGEEYVLFDAGAGLGVDQILAVCAEDGIDTARIRHLFLTHAHADHGGGAASLREHLPVTVYAGAATAGILRAGNEEAVSLPAARRAGIYPADYRYRPCPVDRELADGGQVTIGPLTIEAIATPGHSHDHMSYWVSGLDRRYLVSGDAIFHGGKVVLQDTYDCNVYETNRSIEKLAGYPFEALLPGHLTFSLQRGRRHLEAACAVIAQLGCPPALG</sequence>
<protein>
    <submittedName>
        <fullName evidence="2">MBL fold metallo-hydrolase</fullName>
    </submittedName>
</protein>
<comment type="caution">
    <text evidence="2">The sequence shown here is derived from an EMBL/GenBank/DDBJ whole genome shotgun (WGS) entry which is preliminary data.</text>
</comment>
<proteinExistence type="predicted"/>